<keyword evidence="1" id="KW-0812">Transmembrane</keyword>
<evidence type="ECO:0000256" key="1">
    <source>
        <dbReference type="SAM" id="Phobius"/>
    </source>
</evidence>
<gene>
    <name evidence="3" type="ORF">BK049_10020</name>
</gene>
<dbReference type="InterPro" id="IPR011646">
    <property type="entry name" value="KAP_P-loop"/>
</dbReference>
<feature type="domain" description="KAP NTPase" evidence="2">
    <location>
        <begin position="36"/>
        <end position="291"/>
    </location>
</feature>
<name>A0AAC9NBV6_9BACI</name>
<keyword evidence="1" id="KW-1133">Transmembrane helix</keyword>
<feature type="transmembrane region" description="Helical" evidence="1">
    <location>
        <begin position="91"/>
        <end position="116"/>
    </location>
</feature>
<evidence type="ECO:0000313" key="4">
    <source>
        <dbReference type="Proteomes" id="UP000177709"/>
    </source>
</evidence>
<accession>A0AAC9NBV6</accession>
<evidence type="ECO:0000259" key="2">
    <source>
        <dbReference type="Pfam" id="PF07693"/>
    </source>
</evidence>
<dbReference type="RefSeq" id="WP_071168423.1">
    <property type="nucleotide sequence ID" value="NZ_CP017786.1"/>
</dbReference>
<dbReference type="Gene3D" id="3.40.50.300">
    <property type="entry name" value="P-loop containing nucleotide triphosphate hydrolases"/>
    <property type="match status" value="1"/>
</dbReference>
<dbReference type="Proteomes" id="UP000177709">
    <property type="component" value="Chromosome"/>
</dbReference>
<dbReference type="KEGG" id="bxi:BK049_10020"/>
<dbReference type="InterPro" id="IPR027417">
    <property type="entry name" value="P-loop_NTPase"/>
</dbReference>
<dbReference type="Pfam" id="PF07693">
    <property type="entry name" value="KAP_NTPase"/>
    <property type="match status" value="1"/>
</dbReference>
<organism evidence="3 4">
    <name type="scientific">Bacillus xiamenensis</name>
    <dbReference type="NCBI Taxonomy" id="1178537"/>
    <lineage>
        <taxon>Bacteria</taxon>
        <taxon>Bacillati</taxon>
        <taxon>Bacillota</taxon>
        <taxon>Bacilli</taxon>
        <taxon>Bacillales</taxon>
        <taxon>Bacillaceae</taxon>
        <taxon>Bacillus</taxon>
    </lineage>
</organism>
<dbReference type="EMBL" id="CP017786">
    <property type="protein sequence ID" value="AOZ88987.1"/>
    <property type="molecule type" value="Genomic_DNA"/>
</dbReference>
<keyword evidence="1" id="KW-0472">Membrane</keyword>
<dbReference type="AlphaFoldDB" id="A0AAC9NBV6"/>
<reference evidence="3 4" key="1">
    <citation type="submission" date="2016-10" db="EMBL/GenBank/DDBJ databases">
        <title>Whole genome sequence of hyper active fibrinolysis bacterium Bacillus pumilus strain VV3 isolated from fermented rice.</title>
        <authorList>
            <person name="Mariadas V.A."/>
            <person name="Vijayaraghavan P."/>
            <person name="Dhandapani V."/>
        </authorList>
    </citation>
    <scope>NUCLEOTIDE SEQUENCE [LARGE SCALE GENOMIC DNA]</scope>
    <source>
        <strain evidence="3 4">VV3</strain>
    </source>
</reference>
<proteinExistence type="predicted"/>
<sequence length="675" mass="79813">MQKDLEIKSLEDDNLGISDNVDKFIEQYINSNFTGSILLNGKWGIGKTSYLNLIKEKSDSKKTKFIDINFWTDPWVTKPFELFAKKLTPKIYWLVKTSPISLVLLLGIIQLLNNIFSKSTENISKIDFFIWCALILTISLLNLLIDKFSTESIFEWLVKKKLKCKKHTKKVIFICDDFDRLESDNRKQLYAYLSKLNSFEKSILIVVGEHNKISQNEDDSLFIQKILSNFESMPLNNRASQIWIKVIEEQLNKSNLNVMDLTDSDRLLFQELRNVFVDEKRTFREAKFLLNILYKKSPTSTDLNVNISEQLALCYFYQFHYKIYEWLVENLNILYKEKLIPHEDFSTITSLIEKDHLNLKDTIEKDIGEKRSHNLYELLYYIFNKSEHAKFNYPSIKNEKNFEYYQIENILSISTLNIEVVEEIFINLNSKLDKLIEIHSKGQMEDFSDFLRNHYLSYTSNTPETKILSLLRNIIAFKMKNLEQDTAFLKLSISDSIIYNCLNALKNIYNRREKEIFKNNILPLDELDISEKLEILPKFVPARTDEQSKEQIELVKIIFENIIFDHMDNGFNILTEKKPRSCFLFFKKYQTYIDRNSDYQVIFDKILTLNDTELFNFLKDKLSYKVTYPNNSVAKALSLDDISYNQAFKINLKERIANLPQHQKNILEKMIELKF</sequence>
<evidence type="ECO:0000313" key="3">
    <source>
        <dbReference type="EMBL" id="AOZ88987.1"/>
    </source>
</evidence>
<dbReference type="SUPFAM" id="SSF52540">
    <property type="entry name" value="P-loop containing nucleoside triphosphate hydrolases"/>
    <property type="match status" value="1"/>
</dbReference>
<protein>
    <recommendedName>
        <fullName evidence="2">KAP NTPase domain-containing protein</fullName>
    </recommendedName>
</protein>
<feature type="transmembrane region" description="Helical" evidence="1">
    <location>
        <begin position="128"/>
        <end position="145"/>
    </location>
</feature>